<evidence type="ECO:0000256" key="1">
    <source>
        <dbReference type="SAM" id="MobiDB-lite"/>
    </source>
</evidence>
<dbReference type="Proteomes" id="UP000813824">
    <property type="component" value="Unassembled WGS sequence"/>
</dbReference>
<dbReference type="EMBL" id="JAEVFJ010000013">
    <property type="protein sequence ID" value="KAH8101095.1"/>
    <property type="molecule type" value="Genomic_DNA"/>
</dbReference>
<reference evidence="3" key="1">
    <citation type="journal article" date="2021" name="New Phytol.">
        <title>Evolutionary innovations through gain and loss of genes in the ectomycorrhizal Boletales.</title>
        <authorList>
            <person name="Wu G."/>
            <person name="Miyauchi S."/>
            <person name="Morin E."/>
            <person name="Kuo A."/>
            <person name="Drula E."/>
            <person name="Varga T."/>
            <person name="Kohler A."/>
            <person name="Feng B."/>
            <person name="Cao Y."/>
            <person name="Lipzen A."/>
            <person name="Daum C."/>
            <person name="Hundley H."/>
            <person name="Pangilinan J."/>
            <person name="Johnson J."/>
            <person name="Barry K."/>
            <person name="LaButti K."/>
            <person name="Ng V."/>
            <person name="Ahrendt S."/>
            <person name="Min B."/>
            <person name="Choi I.G."/>
            <person name="Park H."/>
            <person name="Plett J.M."/>
            <person name="Magnuson J."/>
            <person name="Spatafora J.W."/>
            <person name="Nagy L.G."/>
            <person name="Henrissat B."/>
            <person name="Grigoriev I.V."/>
            <person name="Yang Z.L."/>
            <person name="Xu J."/>
            <person name="Martin F.M."/>
        </authorList>
    </citation>
    <scope>NUCLEOTIDE SEQUENCE</scope>
    <source>
        <strain evidence="3">KKN 215</strain>
    </source>
</reference>
<feature type="compositionally biased region" description="Polar residues" evidence="1">
    <location>
        <begin position="11"/>
        <end position="22"/>
    </location>
</feature>
<sequence>MSLLTSRAALCSQQQRPKSSQHVVLHTHRLSSTNEHTRLLPRFRPFAMPLSVFPSRHHEPSTGLPTISVHTSNTTIIQQASSHRTNRTCSPNLSLRCLPYATLIPIMNGISEARPSSSKLLPPFWSFSKELPRSPPWPIPPFTTSVPAFKRRRYDDLVSVVCILNVHWPDSLFHMTILFLFLTSTMITMVPGRLFTNARV</sequence>
<keyword evidence="2" id="KW-0472">Membrane</keyword>
<keyword evidence="4" id="KW-1185">Reference proteome</keyword>
<name>A0A8K0UNS3_9AGAR</name>
<accession>A0A8K0UNS3</accession>
<keyword evidence="2" id="KW-1133">Transmembrane helix</keyword>
<evidence type="ECO:0000313" key="4">
    <source>
        <dbReference type="Proteomes" id="UP000813824"/>
    </source>
</evidence>
<feature type="transmembrane region" description="Helical" evidence="2">
    <location>
        <begin position="172"/>
        <end position="195"/>
    </location>
</feature>
<gene>
    <name evidence="3" type="ORF">BXZ70DRAFT_108700</name>
</gene>
<evidence type="ECO:0000256" key="2">
    <source>
        <dbReference type="SAM" id="Phobius"/>
    </source>
</evidence>
<feature type="region of interest" description="Disordered" evidence="1">
    <location>
        <begin position="1"/>
        <end position="22"/>
    </location>
</feature>
<comment type="caution">
    <text evidence="3">The sequence shown here is derived from an EMBL/GenBank/DDBJ whole genome shotgun (WGS) entry which is preliminary data.</text>
</comment>
<dbReference type="AlphaFoldDB" id="A0A8K0UNS3"/>
<protein>
    <submittedName>
        <fullName evidence="3">Uncharacterized protein</fullName>
    </submittedName>
</protein>
<keyword evidence="2" id="KW-0812">Transmembrane</keyword>
<proteinExistence type="predicted"/>
<evidence type="ECO:0000313" key="3">
    <source>
        <dbReference type="EMBL" id="KAH8101095.1"/>
    </source>
</evidence>
<organism evidence="3 4">
    <name type="scientific">Cristinia sonorae</name>
    <dbReference type="NCBI Taxonomy" id="1940300"/>
    <lineage>
        <taxon>Eukaryota</taxon>
        <taxon>Fungi</taxon>
        <taxon>Dikarya</taxon>
        <taxon>Basidiomycota</taxon>
        <taxon>Agaricomycotina</taxon>
        <taxon>Agaricomycetes</taxon>
        <taxon>Agaricomycetidae</taxon>
        <taxon>Agaricales</taxon>
        <taxon>Pleurotineae</taxon>
        <taxon>Stephanosporaceae</taxon>
        <taxon>Cristinia</taxon>
    </lineage>
</organism>